<comment type="caution">
    <text evidence="1">The sequence shown here is derived from an EMBL/GenBank/DDBJ whole genome shotgun (WGS) entry which is preliminary data.</text>
</comment>
<dbReference type="Proteomes" id="UP000433406">
    <property type="component" value="Unassembled WGS sequence"/>
</dbReference>
<gene>
    <name evidence="1" type="ORF">GGQ22_04815</name>
</gene>
<name>A0A6I3J9R9_9ACTN</name>
<evidence type="ECO:0000313" key="2">
    <source>
        <dbReference type="Proteomes" id="UP000433406"/>
    </source>
</evidence>
<accession>A0A6I3J9R9</accession>
<dbReference type="EMBL" id="WLCI01000005">
    <property type="protein sequence ID" value="MTB94398.1"/>
    <property type="molecule type" value="Genomic_DNA"/>
</dbReference>
<organism evidence="1 2">
    <name type="scientific">Nocardioides marmotae</name>
    <dbReference type="NCBI Taxonomy" id="2663857"/>
    <lineage>
        <taxon>Bacteria</taxon>
        <taxon>Bacillati</taxon>
        <taxon>Actinomycetota</taxon>
        <taxon>Actinomycetes</taxon>
        <taxon>Propionibacteriales</taxon>
        <taxon>Nocardioidaceae</taxon>
        <taxon>Nocardioides</taxon>
    </lineage>
</organism>
<sequence>MPAYLLAFPGGAMDLTDVPLDRVSEESHAAVREAKAAGVWVFGGGILDEVAPVRVAADGSVTPGAHPEHAGLPGGFAVLRTASRADAEAWAARFAAACRAPQGLWQFGDDPES</sequence>
<proteinExistence type="predicted"/>
<dbReference type="RefSeq" id="WP_154614233.1">
    <property type="nucleotide sequence ID" value="NZ_CP053660.1"/>
</dbReference>
<dbReference type="SUPFAM" id="SSF54909">
    <property type="entry name" value="Dimeric alpha+beta barrel"/>
    <property type="match status" value="1"/>
</dbReference>
<protein>
    <submittedName>
        <fullName evidence="1">Transcription initiation protein</fullName>
    </submittedName>
</protein>
<keyword evidence="2" id="KW-1185">Reference proteome</keyword>
<dbReference type="AlphaFoldDB" id="A0A6I3J9R9"/>
<reference evidence="1 2" key="1">
    <citation type="submission" date="2019-10" db="EMBL/GenBank/DDBJ databases">
        <title>Nocardioides novel species isolated from the excrement of Marmot.</title>
        <authorList>
            <person name="Zhang G."/>
        </authorList>
    </citation>
    <scope>NUCLEOTIDE SEQUENCE [LARGE SCALE GENOMIC DNA]</scope>
    <source>
        <strain evidence="2">zg-579</strain>
    </source>
</reference>
<dbReference type="InterPro" id="IPR011008">
    <property type="entry name" value="Dimeric_a/b-barrel"/>
</dbReference>
<evidence type="ECO:0000313" key="1">
    <source>
        <dbReference type="EMBL" id="MTB94398.1"/>
    </source>
</evidence>
<dbReference type="Gene3D" id="3.30.70.1060">
    <property type="entry name" value="Dimeric alpha+beta barrel"/>
    <property type="match status" value="1"/>
</dbReference>